<evidence type="ECO:0000256" key="1">
    <source>
        <dbReference type="SAM" id="MobiDB-lite"/>
    </source>
</evidence>
<dbReference type="EMBL" id="JAFJMO010000011">
    <property type="protein sequence ID" value="KAJ8262716.1"/>
    <property type="molecule type" value="Genomic_DNA"/>
</dbReference>
<sequence>MAGVYFCGNCIKLTHSGLISPFIVRRIHLTANGICYGGVWGWLKPEWIQCAGQGTAGREPGPESGRLSDYARITAGFTDEPPADGGWLDAGSRTVPEQD</sequence>
<keyword evidence="3" id="KW-1185">Reference proteome</keyword>
<gene>
    <name evidence="2" type="ORF">COCON_G00151730</name>
</gene>
<dbReference type="Proteomes" id="UP001152803">
    <property type="component" value="Unassembled WGS sequence"/>
</dbReference>
<organism evidence="2 3">
    <name type="scientific">Conger conger</name>
    <name type="common">Conger eel</name>
    <name type="synonym">Muraena conger</name>
    <dbReference type="NCBI Taxonomy" id="82655"/>
    <lineage>
        <taxon>Eukaryota</taxon>
        <taxon>Metazoa</taxon>
        <taxon>Chordata</taxon>
        <taxon>Craniata</taxon>
        <taxon>Vertebrata</taxon>
        <taxon>Euteleostomi</taxon>
        <taxon>Actinopterygii</taxon>
        <taxon>Neopterygii</taxon>
        <taxon>Teleostei</taxon>
        <taxon>Anguilliformes</taxon>
        <taxon>Congridae</taxon>
        <taxon>Conger</taxon>
    </lineage>
</organism>
<accession>A0A9Q1D8G0</accession>
<reference evidence="2" key="1">
    <citation type="journal article" date="2023" name="Science">
        <title>Genome structures resolve the early diversification of teleost fishes.</title>
        <authorList>
            <person name="Parey E."/>
            <person name="Louis A."/>
            <person name="Montfort J."/>
            <person name="Bouchez O."/>
            <person name="Roques C."/>
            <person name="Iampietro C."/>
            <person name="Lluch J."/>
            <person name="Castinel A."/>
            <person name="Donnadieu C."/>
            <person name="Desvignes T."/>
            <person name="Floi Bucao C."/>
            <person name="Jouanno E."/>
            <person name="Wen M."/>
            <person name="Mejri S."/>
            <person name="Dirks R."/>
            <person name="Jansen H."/>
            <person name="Henkel C."/>
            <person name="Chen W.J."/>
            <person name="Zahm M."/>
            <person name="Cabau C."/>
            <person name="Klopp C."/>
            <person name="Thompson A.W."/>
            <person name="Robinson-Rechavi M."/>
            <person name="Braasch I."/>
            <person name="Lecointre G."/>
            <person name="Bobe J."/>
            <person name="Postlethwait J.H."/>
            <person name="Berthelot C."/>
            <person name="Roest Crollius H."/>
            <person name="Guiguen Y."/>
        </authorList>
    </citation>
    <scope>NUCLEOTIDE SEQUENCE</scope>
    <source>
        <strain evidence="2">Concon-B</strain>
    </source>
</reference>
<feature type="region of interest" description="Disordered" evidence="1">
    <location>
        <begin position="76"/>
        <end position="99"/>
    </location>
</feature>
<name>A0A9Q1D8G0_CONCO</name>
<evidence type="ECO:0000313" key="2">
    <source>
        <dbReference type="EMBL" id="KAJ8262716.1"/>
    </source>
</evidence>
<proteinExistence type="predicted"/>
<comment type="caution">
    <text evidence="2">The sequence shown here is derived from an EMBL/GenBank/DDBJ whole genome shotgun (WGS) entry which is preliminary data.</text>
</comment>
<evidence type="ECO:0000313" key="3">
    <source>
        <dbReference type="Proteomes" id="UP001152803"/>
    </source>
</evidence>
<dbReference type="AlphaFoldDB" id="A0A9Q1D8G0"/>
<protein>
    <submittedName>
        <fullName evidence="2">Uncharacterized protein</fullName>
    </submittedName>
</protein>